<reference evidence="1" key="1">
    <citation type="submission" date="2020-06" db="EMBL/GenBank/DDBJ databases">
        <authorList>
            <person name="Li T."/>
            <person name="Hu X."/>
            <person name="Zhang T."/>
            <person name="Song X."/>
            <person name="Zhang H."/>
            <person name="Dai N."/>
            <person name="Sheng W."/>
            <person name="Hou X."/>
            <person name="Wei L."/>
        </authorList>
    </citation>
    <scope>NUCLEOTIDE SEQUENCE</scope>
    <source>
        <strain evidence="1">G02</strain>
        <tissue evidence="1">Leaf</tissue>
    </source>
</reference>
<reference evidence="1" key="2">
    <citation type="journal article" date="2024" name="Plant">
        <title>Genomic evolution and insights into agronomic trait innovations of Sesamum species.</title>
        <authorList>
            <person name="Miao H."/>
            <person name="Wang L."/>
            <person name="Qu L."/>
            <person name="Liu H."/>
            <person name="Sun Y."/>
            <person name="Le M."/>
            <person name="Wang Q."/>
            <person name="Wei S."/>
            <person name="Zheng Y."/>
            <person name="Lin W."/>
            <person name="Duan Y."/>
            <person name="Cao H."/>
            <person name="Xiong S."/>
            <person name="Wang X."/>
            <person name="Wei L."/>
            <person name="Li C."/>
            <person name="Ma Q."/>
            <person name="Ju M."/>
            <person name="Zhao R."/>
            <person name="Li G."/>
            <person name="Mu C."/>
            <person name="Tian Q."/>
            <person name="Mei H."/>
            <person name="Zhang T."/>
            <person name="Gao T."/>
            <person name="Zhang H."/>
        </authorList>
    </citation>
    <scope>NUCLEOTIDE SEQUENCE</scope>
    <source>
        <strain evidence="1">G02</strain>
    </source>
</reference>
<name>A0AAW2IUA3_SESRA</name>
<comment type="caution">
    <text evidence="1">The sequence shown here is derived from an EMBL/GenBank/DDBJ whole genome shotgun (WGS) entry which is preliminary data.</text>
</comment>
<dbReference type="EMBL" id="JACGWJ010001024">
    <property type="protein sequence ID" value="KAL0285617.1"/>
    <property type="molecule type" value="Genomic_DNA"/>
</dbReference>
<evidence type="ECO:0000313" key="1">
    <source>
        <dbReference type="EMBL" id="KAL0285617.1"/>
    </source>
</evidence>
<protein>
    <submittedName>
        <fullName evidence="1">Uncharacterized protein</fullName>
    </submittedName>
</protein>
<dbReference type="AlphaFoldDB" id="A0AAW2IUA3"/>
<proteinExistence type="predicted"/>
<accession>A0AAW2IUA3</accession>
<organism evidence="1">
    <name type="scientific">Sesamum radiatum</name>
    <name type="common">Black benniseed</name>
    <dbReference type="NCBI Taxonomy" id="300843"/>
    <lineage>
        <taxon>Eukaryota</taxon>
        <taxon>Viridiplantae</taxon>
        <taxon>Streptophyta</taxon>
        <taxon>Embryophyta</taxon>
        <taxon>Tracheophyta</taxon>
        <taxon>Spermatophyta</taxon>
        <taxon>Magnoliopsida</taxon>
        <taxon>eudicotyledons</taxon>
        <taxon>Gunneridae</taxon>
        <taxon>Pentapetalae</taxon>
        <taxon>asterids</taxon>
        <taxon>lamiids</taxon>
        <taxon>Lamiales</taxon>
        <taxon>Pedaliaceae</taxon>
        <taxon>Sesamum</taxon>
    </lineage>
</organism>
<sequence>MDGLRSVSLLLCSRFASMETLRVLQGVQGVKTRDPVPVLVRSDNGGPAVMYYNL</sequence>
<gene>
    <name evidence="1" type="ORF">Sradi_7170100</name>
</gene>